<organism evidence="1 2">
    <name type="scientific">Aspergillus melleus</name>
    <dbReference type="NCBI Taxonomy" id="138277"/>
    <lineage>
        <taxon>Eukaryota</taxon>
        <taxon>Fungi</taxon>
        <taxon>Dikarya</taxon>
        <taxon>Ascomycota</taxon>
        <taxon>Pezizomycotina</taxon>
        <taxon>Eurotiomycetes</taxon>
        <taxon>Eurotiomycetidae</taxon>
        <taxon>Eurotiales</taxon>
        <taxon>Aspergillaceae</taxon>
        <taxon>Aspergillus</taxon>
        <taxon>Aspergillus subgen. Circumdati</taxon>
    </lineage>
</organism>
<gene>
    <name evidence="1" type="ORF">N8T08_004870</name>
</gene>
<accession>A0ACC3B3W0</accession>
<name>A0ACC3B3W0_9EURO</name>
<keyword evidence="2" id="KW-1185">Reference proteome</keyword>
<sequence length="362" mass="40266">MIHFPIAFLRTHRGCLEDGPVRKLIMKLCRFVNGTWKYPEMNTALGFGSDAHIFELVVPICEMKSIFPDTNLAAVHAMSRSFSEEEPEPVECLVEKIAPECFIPEDEREHKDNPKDSTLNVEVAKPETDGSVVWVFDLVDPSHPFDENEEDPEAKVMDPVTEGFRIQQMFQPLLTWDFWLLYEAITGQSTVDGTYLSEKDADEEGGYGYEGKADMTVTTVASTVVTMVATTLMMGLVMTYGAAYNALYNAGLDDGHESGSDGGSDEACNNEYDVGYEEGEDAGYKEGRKEKYNIENDKEGNEGGTDEGNGEDYEVEDSAYEKGYDEGYGKGYDKGHDKGHEDSMSLETDAKARRDLAIDTHS</sequence>
<dbReference type="Proteomes" id="UP001177260">
    <property type="component" value="Unassembled WGS sequence"/>
</dbReference>
<comment type="caution">
    <text evidence="1">The sequence shown here is derived from an EMBL/GenBank/DDBJ whole genome shotgun (WGS) entry which is preliminary data.</text>
</comment>
<dbReference type="EMBL" id="JAOPJF010000028">
    <property type="protein sequence ID" value="KAK1144857.1"/>
    <property type="molecule type" value="Genomic_DNA"/>
</dbReference>
<evidence type="ECO:0000313" key="1">
    <source>
        <dbReference type="EMBL" id="KAK1144857.1"/>
    </source>
</evidence>
<reference evidence="1 2" key="1">
    <citation type="journal article" date="2023" name="ACS Omega">
        <title>Identification of the Neoaspergillic Acid Biosynthesis Gene Cluster by Establishing an In Vitro CRISPR-Ribonucleoprotein Genetic System in Aspergillus melleus.</title>
        <authorList>
            <person name="Yuan B."/>
            <person name="Grau M.F."/>
            <person name="Murata R.M."/>
            <person name="Torok T."/>
            <person name="Venkateswaran K."/>
            <person name="Stajich J.E."/>
            <person name="Wang C.C.C."/>
        </authorList>
    </citation>
    <scope>NUCLEOTIDE SEQUENCE [LARGE SCALE GENOMIC DNA]</scope>
    <source>
        <strain evidence="1 2">IMV 1140</strain>
    </source>
</reference>
<evidence type="ECO:0000313" key="2">
    <source>
        <dbReference type="Proteomes" id="UP001177260"/>
    </source>
</evidence>
<protein>
    <submittedName>
        <fullName evidence="1">Uncharacterized protein</fullName>
    </submittedName>
</protein>
<proteinExistence type="predicted"/>